<dbReference type="GO" id="GO:0009425">
    <property type="term" value="C:bacterial-type flagellum basal body"/>
    <property type="evidence" value="ECO:0007669"/>
    <property type="project" value="UniProtKB-SubCell"/>
</dbReference>
<name>A0A1W1WE92_SULTA</name>
<keyword evidence="10" id="KW-0969">Cilium</keyword>
<evidence type="ECO:0000256" key="5">
    <source>
        <dbReference type="RuleBase" id="RU362116"/>
    </source>
</evidence>
<evidence type="ECO:0000256" key="1">
    <source>
        <dbReference type="ARBA" id="ARBA00004117"/>
    </source>
</evidence>
<dbReference type="EMBL" id="FWWY01000001">
    <property type="protein sequence ID" value="SMC04586.1"/>
    <property type="molecule type" value="Genomic_DNA"/>
</dbReference>
<keyword evidence="4 5" id="KW-0975">Bacterial flagellum</keyword>
<dbReference type="PANTHER" id="PTHR30435:SF1">
    <property type="entry name" value="FLAGELLAR HOOK PROTEIN FLGE"/>
    <property type="match status" value="1"/>
</dbReference>
<proteinExistence type="inferred from homology"/>
<evidence type="ECO:0000259" key="6">
    <source>
        <dbReference type="Pfam" id="PF00460"/>
    </source>
</evidence>
<dbReference type="STRING" id="28034.BFX07_00770"/>
<evidence type="ECO:0000313" key="11">
    <source>
        <dbReference type="Proteomes" id="UP000192660"/>
    </source>
</evidence>
<dbReference type="SUPFAM" id="SSF117143">
    <property type="entry name" value="Flagellar hook protein flgE"/>
    <property type="match status" value="1"/>
</dbReference>
<comment type="subcellular location">
    <subcellularLocation>
        <location evidence="1 5">Bacterial flagellum basal body</location>
    </subcellularLocation>
</comment>
<dbReference type="AlphaFoldDB" id="A0A1W1WE92"/>
<dbReference type="GO" id="GO:0005829">
    <property type="term" value="C:cytosol"/>
    <property type="evidence" value="ECO:0007669"/>
    <property type="project" value="TreeGrafter"/>
</dbReference>
<dbReference type="GO" id="GO:0071978">
    <property type="term" value="P:bacterial-type flagellum-dependent swarming motility"/>
    <property type="evidence" value="ECO:0007669"/>
    <property type="project" value="TreeGrafter"/>
</dbReference>
<evidence type="ECO:0000259" key="8">
    <source>
        <dbReference type="Pfam" id="PF07559"/>
    </source>
</evidence>
<protein>
    <recommendedName>
        <fullName evidence="3 5">Flagellar hook protein FlgE</fullName>
    </recommendedName>
</protein>
<dbReference type="Pfam" id="PF07559">
    <property type="entry name" value="FlgE_D2"/>
    <property type="match status" value="1"/>
</dbReference>
<evidence type="ECO:0000256" key="4">
    <source>
        <dbReference type="ARBA" id="ARBA00023143"/>
    </source>
</evidence>
<gene>
    <name evidence="10" type="ORF">SAMN00768000_1731</name>
</gene>
<dbReference type="InterPro" id="IPR010930">
    <property type="entry name" value="Flg_bb/hook_C_dom"/>
</dbReference>
<dbReference type="Pfam" id="PF06429">
    <property type="entry name" value="Flg_bbr_C"/>
    <property type="match status" value="1"/>
</dbReference>
<feature type="domain" description="Flagellar hook protein FlgE/F/G-like D1" evidence="9">
    <location>
        <begin position="97"/>
        <end position="164"/>
    </location>
</feature>
<dbReference type="Gene3D" id="2.60.98.20">
    <property type="entry name" value="Flagellar hook protein FlgE"/>
    <property type="match status" value="1"/>
</dbReference>
<organism evidence="10 11">
    <name type="scientific">Sulfobacillus thermosulfidooxidans (strain DSM 9293 / VKM B-1269 / AT-1)</name>
    <dbReference type="NCBI Taxonomy" id="929705"/>
    <lineage>
        <taxon>Bacteria</taxon>
        <taxon>Bacillati</taxon>
        <taxon>Bacillota</taxon>
        <taxon>Clostridia</taxon>
        <taxon>Eubacteriales</taxon>
        <taxon>Clostridiales Family XVII. Incertae Sedis</taxon>
        <taxon>Sulfobacillus</taxon>
    </lineage>
</organism>
<feature type="domain" description="Flagellar basal-body/hook protein C-terminal" evidence="7">
    <location>
        <begin position="373"/>
        <end position="414"/>
    </location>
</feature>
<dbReference type="InterPro" id="IPR001444">
    <property type="entry name" value="Flag_bb_rod_N"/>
</dbReference>
<dbReference type="NCBIfam" id="TIGR03506">
    <property type="entry name" value="FlgEFG_subfam"/>
    <property type="match status" value="1"/>
</dbReference>
<evidence type="ECO:0000256" key="3">
    <source>
        <dbReference type="ARBA" id="ARBA00019015"/>
    </source>
</evidence>
<dbReference type="RefSeq" id="WP_076006265.1">
    <property type="nucleotide sequence ID" value="NZ_FWWY01000001.1"/>
</dbReference>
<evidence type="ECO:0000259" key="9">
    <source>
        <dbReference type="Pfam" id="PF22692"/>
    </source>
</evidence>
<sequence>MSGTLYAAISGLNAEQALLGVVSQNIANVNTTGYKSSNMSFAQTMEQTLSGGTSPTATLGGTNPEQVSSGAAVGIGAVDVNMSQGSLQTTGIKTNMAISGHGFFVIKTPTGYAYSRSGDFTLDAQGQLVNPQGYFVMGWTAQNGQLTGETAGNIAPITIQPDMTMPPSATTTMTVTGNLNASLATPAGTSNTTTRTVPVTVYDSLGNPVTLDVNFSDPQATTNNGVSWTVNVTDPPSTTSLGSGTVTFNSNGSIASGSTVTVQLTTTDGSTSPQQITLNLQGLTSDVASTSLSGTANGYPQGTLANYTIGSNGVITGTFSNGQTQPIAQVALANFNNDAGLVNIGNSLWQQSANSGTAKIGQPASGGFGSIASGSLEESNVSLANQFVSMIMAQQGYQANAKVISVDQALDTTLVNSIAP</sequence>
<accession>A0A1W1WE92</accession>
<dbReference type="Pfam" id="PF00460">
    <property type="entry name" value="Flg_bb_rod"/>
    <property type="match status" value="1"/>
</dbReference>
<dbReference type="InterPro" id="IPR037925">
    <property type="entry name" value="FlgE/F/G-like"/>
</dbReference>
<dbReference type="GO" id="GO:0009424">
    <property type="term" value="C:bacterial-type flagellum hook"/>
    <property type="evidence" value="ECO:0007669"/>
    <property type="project" value="TreeGrafter"/>
</dbReference>
<reference evidence="11" key="1">
    <citation type="submission" date="2017-04" db="EMBL/GenBank/DDBJ databases">
        <authorList>
            <person name="Varghese N."/>
            <person name="Submissions S."/>
        </authorList>
    </citation>
    <scope>NUCLEOTIDE SEQUENCE [LARGE SCALE GENOMIC DNA]</scope>
    <source>
        <strain evidence="11">DSM 9293</strain>
    </source>
</reference>
<evidence type="ECO:0000259" key="7">
    <source>
        <dbReference type="Pfam" id="PF06429"/>
    </source>
</evidence>
<keyword evidence="10" id="KW-0282">Flagellum</keyword>
<comment type="function">
    <text evidence="5">A flexible structure which links the flagellar filament to the drive apparatus in the basal body.</text>
</comment>
<dbReference type="InterPro" id="IPR053967">
    <property type="entry name" value="LlgE_F_G-like_D1"/>
</dbReference>
<evidence type="ECO:0000313" key="10">
    <source>
        <dbReference type="EMBL" id="SMC04586.1"/>
    </source>
</evidence>
<dbReference type="Proteomes" id="UP000192660">
    <property type="component" value="Unassembled WGS sequence"/>
</dbReference>
<feature type="domain" description="Flagellar hook protein FlgE D2" evidence="8">
    <location>
        <begin position="184"/>
        <end position="299"/>
    </location>
</feature>
<evidence type="ECO:0000256" key="2">
    <source>
        <dbReference type="ARBA" id="ARBA00009677"/>
    </source>
</evidence>
<dbReference type="PANTHER" id="PTHR30435">
    <property type="entry name" value="FLAGELLAR PROTEIN"/>
    <property type="match status" value="1"/>
</dbReference>
<keyword evidence="11" id="KW-1185">Reference proteome</keyword>
<keyword evidence="10" id="KW-0966">Cell projection</keyword>
<dbReference type="InterPro" id="IPR037058">
    <property type="entry name" value="Falgellar_hook_FlgE_sf"/>
</dbReference>
<dbReference type="Pfam" id="PF22692">
    <property type="entry name" value="LlgE_F_G_D1"/>
    <property type="match status" value="1"/>
</dbReference>
<feature type="domain" description="Flagellar basal body rod protein N-terminal" evidence="6">
    <location>
        <begin position="5"/>
        <end position="35"/>
    </location>
</feature>
<comment type="similarity">
    <text evidence="2 5">Belongs to the flagella basal body rod proteins family.</text>
</comment>
<dbReference type="InterPro" id="IPR020013">
    <property type="entry name" value="Flagellar_FlgE/F/G"/>
</dbReference>
<dbReference type="OrthoDB" id="9804559at2"/>
<dbReference type="InterPro" id="IPR011491">
    <property type="entry name" value="FlgE_D2"/>
</dbReference>